<feature type="non-terminal residue" evidence="2">
    <location>
        <position position="1"/>
    </location>
</feature>
<reference evidence="2" key="1">
    <citation type="journal article" date="2014" name="Front. Microbiol.">
        <title>High frequency of phylogenetically diverse reductive dehalogenase-homologous genes in deep subseafloor sedimentary metagenomes.</title>
        <authorList>
            <person name="Kawai M."/>
            <person name="Futagami T."/>
            <person name="Toyoda A."/>
            <person name="Takaki Y."/>
            <person name="Nishi S."/>
            <person name="Hori S."/>
            <person name="Arai W."/>
            <person name="Tsubouchi T."/>
            <person name="Morono Y."/>
            <person name="Uchiyama I."/>
            <person name="Ito T."/>
            <person name="Fujiyama A."/>
            <person name="Inagaki F."/>
            <person name="Takami H."/>
        </authorList>
    </citation>
    <scope>NUCLEOTIDE SEQUENCE</scope>
    <source>
        <strain evidence="2">Expedition CK06-06</strain>
    </source>
</reference>
<dbReference type="InterPro" id="IPR000257">
    <property type="entry name" value="Uroporphyrinogen_deCOase"/>
</dbReference>
<dbReference type="GO" id="GO:0006779">
    <property type="term" value="P:porphyrin-containing compound biosynthetic process"/>
    <property type="evidence" value="ECO:0007669"/>
    <property type="project" value="InterPro"/>
</dbReference>
<dbReference type="Gene3D" id="3.20.20.210">
    <property type="match status" value="1"/>
</dbReference>
<dbReference type="PANTHER" id="PTHR47099">
    <property type="entry name" value="METHYLCOBAMIDE:COM METHYLTRANSFERASE MTBA"/>
    <property type="match status" value="1"/>
</dbReference>
<organism evidence="2">
    <name type="scientific">marine sediment metagenome</name>
    <dbReference type="NCBI Taxonomy" id="412755"/>
    <lineage>
        <taxon>unclassified sequences</taxon>
        <taxon>metagenomes</taxon>
        <taxon>ecological metagenomes</taxon>
    </lineage>
</organism>
<evidence type="ECO:0000259" key="1">
    <source>
        <dbReference type="Pfam" id="PF01208"/>
    </source>
</evidence>
<sequence length="285" mass="31413">RRVFAEYAGPEFTLSEGATSRTVFGIERQGLGYGQPMSHPLANATLREVHDYAWPEPEWMDVSKIKAEVQAYKGEYAILGGDWSPFWHDAIDLLGMENLYIKMYSEPELVDAVMQHLVDFYADVSQQIFDAGADSIDIFFIGNDLGSQTGPLLGPALFARFLLPHLKRLIDLGHSYGLKVQLHCCGGFAPLIPLLIEAGLDGLHAVQPNCRGMDLRTLKAEFGDKILFNGAIDSHHVLIDGTAEIVRKKTREVLDIMMPGGGYVAGASHDTILEETPLENVLAMV</sequence>
<feature type="non-terminal residue" evidence="2">
    <location>
        <position position="285"/>
    </location>
</feature>
<dbReference type="EMBL" id="BARS01015486">
    <property type="protein sequence ID" value="GAF91006.1"/>
    <property type="molecule type" value="Genomic_DNA"/>
</dbReference>
<dbReference type="AlphaFoldDB" id="X0TUZ4"/>
<evidence type="ECO:0000313" key="2">
    <source>
        <dbReference type="EMBL" id="GAF91006.1"/>
    </source>
</evidence>
<proteinExistence type="predicted"/>
<name>X0TUZ4_9ZZZZ</name>
<accession>X0TUZ4</accession>
<protein>
    <recommendedName>
        <fullName evidence="1">Uroporphyrinogen decarboxylase (URO-D) domain-containing protein</fullName>
    </recommendedName>
</protein>
<feature type="domain" description="Uroporphyrinogen decarboxylase (URO-D)" evidence="1">
    <location>
        <begin position="70"/>
        <end position="285"/>
    </location>
</feature>
<dbReference type="Pfam" id="PF01208">
    <property type="entry name" value="URO-D"/>
    <property type="match status" value="1"/>
</dbReference>
<gene>
    <name evidence="2" type="ORF">S01H1_25619</name>
</gene>
<dbReference type="SUPFAM" id="SSF51726">
    <property type="entry name" value="UROD/MetE-like"/>
    <property type="match status" value="1"/>
</dbReference>
<dbReference type="PANTHER" id="PTHR47099:SF1">
    <property type="entry name" value="METHYLCOBAMIDE:COM METHYLTRANSFERASE MTBA"/>
    <property type="match status" value="1"/>
</dbReference>
<dbReference type="InterPro" id="IPR052024">
    <property type="entry name" value="Methanogen_methyltrans"/>
</dbReference>
<dbReference type="GO" id="GO:0004853">
    <property type="term" value="F:uroporphyrinogen decarboxylase activity"/>
    <property type="evidence" value="ECO:0007669"/>
    <property type="project" value="InterPro"/>
</dbReference>
<dbReference type="InterPro" id="IPR038071">
    <property type="entry name" value="UROD/MetE-like_sf"/>
</dbReference>
<comment type="caution">
    <text evidence="2">The sequence shown here is derived from an EMBL/GenBank/DDBJ whole genome shotgun (WGS) entry which is preliminary data.</text>
</comment>